<comment type="similarity">
    <text evidence="3 11">Belongs to the zinc-containing alcohol dehydrogenase family.</text>
</comment>
<evidence type="ECO:0000256" key="12">
    <source>
        <dbReference type="SAM" id="MobiDB-lite"/>
    </source>
</evidence>
<evidence type="ECO:0000256" key="8">
    <source>
        <dbReference type="ARBA" id="ARBA00023027"/>
    </source>
</evidence>
<reference evidence="14 15" key="1">
    <citation type="submission" date="2019-07" db="EMBL/GenBank/DDBJ databases">
        <title>Chromosome genome assembly for large yellow croaker.</title>
        <authorList>
            <person name="Xiao S."/>
        </authorList>
    </citation>
    <scope>NUCLEOTIDE SEQUENCE [LARGE SCALE GENOMIC DNA]</scope>
    <source>
        <strain evidence="14">JMULYC20181020</strain>
        <tissue evidence="14">Muscle</tissue>
    </source>
</reference>
<dbReference type="AlphaFoldDB" id="A0A6G0J0I7"/>
<evidence type="ECO:0000256" key="3">
    <source>
        <dbReference type="ARBA" id="ARBA00008072"/>
    </source>
</evidence>
<dbReference type="GO" id="GO:0008270">
    <property type="term" value="F:zinc ion binding"/>
    <property type="evidence" value="ECO:0007669"/>
    <property type="project" value="InterPro"/>
</dbReference>
<evidence type="ECO:0000256" key="6">
    <source>
        <dbReference type="ARBA" id="ARBA00022846"/>
    </source>
</evidence>
<evidence type="ECO:0000259" key="13">
    <source>
        <dbReference type="SMART" id="SM00829"/>
    </source>
</evidence>
<dbReference type="SUPFAM" id="SSF50129">
    <property type="entry name" value="GroES-like"/>
    <property type="match status" value="1"/>
</dbReference>
<comment type="caution">
    <text evidence="14">The sequence shown here is derived from an EMBL/GenBank/DDBJ whole genome shotgun (WGS) entry which is preliminary data.</text>
</comment>
<evidence type="ECO:0000256" key="1">
    <source>
        <dbReference type="ARBA" id="ARBA00001947"/>
    </source>
</evidence>
<feature type="domain" description="Enoyl reductase (ER)" evidence="13">
    <location>
        <begin position="214"/>
        <end position="545"/>
    </location>
</feature>
<proteinExistence type="inferred from homology"/>
<dbReference type="Pfam" id="PF15101">
    <property type="entry name" value="TERB2"/>
    <property type="match status" value="1"/>
</dbReference>
<dbReference type="PROSITE" id="PS51257">
    <property type="entry name" value="PROKAR_LIPOPROTEIN"/>
    <property type="match status" value="1"/>
</dbReference>
<dbReference type="Gene3D" id="3.90.180.10">
    <property type="entry name" value="Medium-chain alcohol dehydrogenases, catalytic domain"/>
    <property type="match status" value="1"/>
</dbReference>
<evidence type="ECO:0000256" key="11">
    <source>
        <dbReference type="RuleBase" id="RU361277"/>
    </source>
</evidence>
<keyword evidence="15" id="KW-1185">Reference proteome</keyword>
<dbReference type="SUPFAM" id="SSF51735">
    <property type="entry name" value="NAD(P)-binding Rossmann-fold domains"/>
    <property type="match status" value="1"/>
</dbReference>
<name>A0A6G0J0I7_LARCR</name>
<gene>
    <name evidence="14" type="ORF">D5F01_LYC03605</name>
</gene>
<keyword evidence="6" id="KW-0969">Cilium</keyword>
<feature type="compositionally biased region" description="Basic and acidic residues" evidence="12">
    <location>
        <begin position="125"/>
        <end position="137"/>
    </location>
</feature>
<evidence type="ECO:0000256" key="9">
    <source>
        <dbReference type="ARBA" id="ARBA00026132"/>
    </source>
</evidence>
<dbReference type="InterPro" id="IPR011032">
    <property type="entry name" value="GroES-like_sf"/>
</dbReference>
<dbReference type="InterPro" id="IPR002328">
    <property type="entry name" value="ADH_Zn_CS"/>
</dbReference>
<keyword evidence="4 11" id="KW-0479">Metal-binding</keyword>
<evidence type="ECO:0000313" key="14">
    <source>
        <dbReference type="EMBL" id="KAE8296992.1"/>
    </source>
</evidence>
<dbReference type="SMART" id="SM00829">
    <property type="entry name" value="PKS_ER"/>
    <property type="match status" value="1"/>
</dbReference>
<keyword evidence="7" id="KW-0560">Oxidoreductase</keyword>
<dbReference type="InterPro" id="IPR020843">
    <property type="entry name" value="ER"/>
</dbReference>
<evidence type="ECO:0000256" key="7">
    <source>
        <dbReference type="ARBA" id="ARBA00023002"/>
    </source>
</evidence>
<evidence type="ECO:0000256" key="5">
    <source>
        <dbReference type="ARBA" id="ARBA00022833"/>
    </source>
</evidence>
<dbReference type="InterPro" id="IPR013149">
    <property type="entry name" value="ADH-like_C"/>
</dbReference>
<dbReference type="PANTHER" id="PTHR43161:SF9">
    <property type="entry name" value="SORBITOL DEHYDROGENASE"/>
    <property type="match status" value="1"/>
</dbReference>
<feature type="region of interest" description="Disordered" evidence="12">
    <location>
        <begin position="117"/>
        <end position="154"/>
    </location>
</feature>
<protein>
    <recommendedName>
        <fullName evidence="9">Sorbitol dehydrogenase</fullName>
    </recommendedName>
    <alternativeName>
        <fullName evidence="10">Polyol dehydrogenase</fullName>
    </alternativeName>
</protein>
<comment type="cofactor">
    <cofactor evidence="1 11">
        <name>Zn(2+)</name>
        <dbReference type="ChEBI" id="CHEBI:29105"/>
    </cofactor>
</comment>
<dbReference type="InterPro" id="IPR028065">
    <property type="entry name" value="TERB2"/>
</dbReference>
<dbReference type="Proteomes" id="UP000424527">
    <property type="component" value="Unassembled WGS sequence"/>
</dbReference>
<dbReference type="PANTHER" id="PTHR43161">
    <property type="entry name" value="SORBITOL DEHYDROGENASE"/>
    <property type="match status" value="1"/>
</dbReference>
<dbReference type="Pfam" id="PF08240">
    <property type="entry name" value="ADH_N"/>
    <property type="match status" value="1"/>
</dbReference>
<dbReference type="FunFam" id="3.40.50.720:FF:000068">
    <property type="entry name" value="Sorbitol dehydrogenase"/>
    <property type="match status" value="1"/>
</dbReference>
<dbReference type="GO" id="GO:0031514">
    <property type="term" value="C:motile cilium"/>
    <property type="evidence" value="ECO:0007669"/>
    <property type="project" value="UniProtKB-SubCell"/>
</dbReference>
<dbReference type="GO" id="GO:0006062">
    <property type="term" value="P:sorbitol catabolic process"/>
    <property type="evidence" value="ECO:0007669"/>
    <property type="project" value="TreeGrafter"/>
</dbReference>
<dbReference type="PROSITE" id="PS00059">
    <property type="entry name" value="ADH_ZINC"/>
    <property type="match status" value="1"/>
</dbReference>
<dbReference type="InterPro" id="IPR036291">
    <property type="entry name" value="NAD(P)-bd_dom_sf"/>
</dbReference>
<dbReference type="InterPro" id="IPR045306">
    <property type="entry name" value="SDH-like"/>
</dbReference>
<dbReference type="GO" id="GO:0003939">
    <property type="term" value="F:L-iditol 2-dehydrogenase (NAD+) activity"/>
    <property type="evidence" value="ECO:0007669"/>
    <property type="project" value="TreeGrafter"/>
</dbReference>
<keyword evidence="6" id="KW-0282">Flagellum</keyword>
<organism evidence="14 15">
    <name type="scientific">Larimichthys crocea</name>
    <name type="common">Large yellow croaker</name>
    <name type="synonym">Pseudosciaena crocea</name>
    <dbReference type="NCBI Taxonomy" id="215358"/>
    <lineage>
        <taxon>Eukaryota</taxon>
        <taxon>Metazoa</taxon>
        <taxon>Chordata</taxon>
        <taxon>Craniata</taxon>
        <taxon>Vertebrata</taxon>
        <taxon>Euteleostomi</taxon>
        <taxon>Actinopterygii</taxon>
        <taxon>Neopterygii</taxon>
        <taxon>Teleostei</taxon>
        <taxon>Neoteleostei</taxon>
        <taxon>Acanthomorphata</taxon>
        <taxon>Eupercaria</taxon>
        <taxon>Sciaenidae</taxon>
        <taxon>Larimichthys</taxon>
    </lineage>
</organism>
<dbReference type="InterPro" id="IPR013154">
    <property type="entry name" value="ADH-like_N"/>
</dbReference>
<comment type="subcellular location">
    <subcellularLocation>
        <location evidence="2">Cell projection</location>
        <location evidence="2">Cilium</location>
        <location evidence="2">Flagellum</location>
    </subcellularLocation>
</comment>
<sequence length="554" mass="61045">MFRSKSAWFSGSVSQACQNFWISEGGIIACWRKADYLFSEDATCPDTLRIFESKDYLWNRVVVFHCLFLSTCEKRQSVKSVSIGHYVLPPASVQDEVRNVVGRFIWECEDEQSVAQASPESFRCQTEDERSEGEISRKYSKPSDTNSSESKEPLCGPLWDYPTSNMLTGYISMDNLQKYSGDLRDFHPSSLSSALCLQLIMAQENLSVVLHSKGDLRLENRPVPEPGPNEVLLQMHSVGICGSDVHYWQHGRIADFVVTKPMVLGHEASGRVVKVGSAVKHLKVGDRVAIEPGVPREMDEFFKNGRYNLSPTIFFCATPPDNGNLCRYYTHSANFCYKLPDNVTFEEGALIEPLSVGIHACRRAGVTLGSTVLICGAGPIGLVCLLVAKAMGASKVVITDLSSERLTMAKELGADFQLTVKRGDVPQQLAKTVEDMLGTQPQITIECTGVESSIQTGIYATHAGGVVVLVGLGNEMATIPLINAAVREVDIRGVFRYCNTWPMAIAMLASGKVNVKPLVTHRFPLEQAVQAFETTRQGLGIKVMLKCDQNDQKP</sequence>
<dbReference type="Gene3D" id="3.40.50.720">
    <property type="entry name" value="NAD(P)-binding Rossmann-like Domain"/>
    <property type="match status" value="1"/>
</dbReference>
<dbReference type="EMBL" id="REGW02000004">
    <property type="protein sequence ID" value="KAE8296992.1"/>
    <property type="molecule type" value="Genomic_DNA"/>
</dbReference>
<evidence type="ECO:0000256" key="4">
    <source>
        <dbReference type="ARBA" id="ARBA00022723"/>
    </source>
</evidence>
<evidence type="ECO:0000256" key="10">
    <source>
        <dbReference type="ARBA" id="ARBA00032485"/>
    </source>
</evidence>
<dbReference type="Pfam" id="PF00107">
    <property type="entry name" value="ADH_zinc_N"/>
    <property type="match status" value="1"/>
</dbReference>
<keyword evidence="6" id="KW-0966">Cell projection</keyword>
<dbReference type="CDD" id="cd05285">
    <property type="entry name" value="sorbitol_DH"/>
    <property type="match status" value="1"/>
</dbReference>
<evidence type="ECO:0000313" key="15">
    <source>
        <dbReference type="Proteomes" id="UP000424527"/>
    </source>
</evidence>
<keyword evidence="8" id="KW-0520">NAD</keyword>
<keyword evidence="5 11" id="KW-0862">Zinc</keyword>
<accession>A0A6G0J0I7</accession>
<evidence type="ECO:0000256" key="2">
    <source>
        <dbReference type="ARBA" id="ARBA00004230"/>
    </source>
</evidence>